<feature type="transmembrane region" description="Helical" evidence="1">
    <location>
        <begin position="84"/>
        <end position="107"/>
    </location>
</feature>
<dbReference type="InterPro" id="IPR026898">
    <property type="entry name" value="PrsW"/>
</dbReference>
<feature type="transmembrane region" description="Helical" evidence="1">
    <location>
        <begin position="233"/>
        <end position="253"/>
    </location>
</feature>
<protein>
    <submittedName>
        <fullName evidence="2">PrsW family intramembrane metalloprotease</fullName>
    </submittedName>
</protein>
<dbReference type="GO" id="GO:0008237">
    <property type="term" value="F:metallopeptidase activity"/>
    <property type="evidence" value="ECO:0007669"/>
    <property type="project" value="UniProtKB-KW"/>
</dbReference>
<feature type="transmembrane region" description="Helical" evidence="1">
    <location>
        <begin position="207"/>
        <end position="226"/>
    </location>
</feature>
<gene>
    <name evidence="2" type="ORF">ACFY35_36245</name>
</gene>
<dbReference type="Proteomes" id="UP001602245">
    <property type="component" value="Unassembled WGS sequence"/>
</dbReference>
<feature type="transmembrane region" description="Helical" evidence="1">
    <location>
        <begin position="48"/>
        <end position="72"/>
    </location>
</feature>
<feature type="transmembrane region" description="Helical" evidence="1">
    <location>
        <begin position="21"/>
        <end position="42"/>
    </location>
</feature>
<reference evidence="2 3" key="1">
    <citation type="submission" date="2024-10" db="EMBL/GenBank/DDBJ databases">
        <title>The Natural Products Discovery Center: Release of the First 8490 Sequenced Strains for Exploring Actinobacteria Biosynthetic Diversity.</title>
        <authorList>
            <person name="Kalkreuter E."/>
            <person name="Kautsar S.A."/>
            <person name="Yang D."/>
            <person name="Bader C.D."/>
            <person name="Teijaro C.N."/>
            <person name="Fluegel L."/>
            <person name="Davis C.M."/>
            <person name="Simpson J.R."/>
            <person name="Lauterbach L."/>
            <person name="Steele A.D."/>
            <person name="Gui C."/>
            <person name="Meng S."/>
            <person name="Li G."/>
            <person name="Viehrig K."/>
            <person name="Ye F."/>
            <person name="Su P."/>
            <person name="Kiefer A.F."/>
            <person name="Nichols A."/>
            <person name="Cepeda A.J."/>
            <person name="Yan W."/>
            <person name="Fan B."/>
            <person name="Jiang Y."/>
            <person name="Adhikari A."/>
            <person name="Zheng C.-J."/>
            <person name="Schuster L."/>
            <person name="Cowan T.M."/>
            <person name="Smanski M.J."/>
            <person name="Chevrette M.G."/>
            <person name="De Carvalho L.P.S."/>
            <person name="Shen B."/>
        </authorList>
    </citation>
    <scope>NUCLEOTIDE SEQUENCE [LARGE SCALE GENOMIC DNA]</scope>
    <source>
        <strain evidence="2 3">NPDC000087</strain>
    </source>
</reference>
<dbReference type="Pfam" id="PF13367">
    <property type="entry name" value="PrsW-protease"/>
    <property type="match status" value="1"/>
</dbReference>
<feature type="transmembrane region" description="Helical" evidence="1">
    <location>
        <begin position="265"/>
        <end position="288"/>
    </location>
</feature>
<keyword evidence="2" id="KW-0645">Protease</keyword>
<comment type="caution">
    <text evidence="2">The sequence shown here is derived from an EMBL/GenBank/DDBJ whole genome shotgun (WGS) entry which is preliminary data.</text>
</comment>
<feature type="transmembrane region" description="Helical" evidence="1">
    <location>
        <begin position="399"/>
        <end position="419"/>
    </location>
</feature>
<evidence type="ECO:0000313" key="2">
    <source>
        <dbReference type="EMBL" id="MFF5294921.1"/>
    </source>
</evidence>
<keyword evidence="1" id="KW-0472">Membrane</keyword>
<dbReference type="PANTHER" id="PTHR36844:SF1">
    <property type="entry name" value="PROTEASE PRSW"/>
    <property type="match status" value="1"/>
</dbReference>
<dbReference type="EMBL" id="JBIAZU010000007">
    <property type="protein sequence ID" value="MFF5294921.1"/>
    <property type="molecule type" value="Genomic_DNA"/>
</dbReference>
<evidence type="ECO:0000256" key="1">
    <source>
        <dbReference type="SAM" id="Phobius"/>
    </source>
</evidence>
<keyword evidence="2" id="KW-0482">Metalloprotease</keyword>
<sequence>MTAAAVRPAQGGARISALARVPAFWVVAALLLAGAVRMAQIAGRLASAYPIATVAAVLLFALLAVPFWLVVAELDFLEREPLELLVLAFAWGGLVATSVSIPASTALEDLVAKLGSPHLAADWGAALAAPSVEETAKTLGVVAIVLVARTQVNSVLDGVVYGAMVGLGFQIVEDIVFAVGAVALAGQGDQVQPVIATFLLRGFLSGVWSHTLFGALAGAGIGYLVVRRDRRPAHRVGAALLAFLGAWASHVLWNSPLLGDGLGNGALALLGILLLKGLPPLLLILWLVRRAHDREADYYVGRLGTLRDPELITEGELGVLGSGAARAAARRYAGQQAGHAGRRAVRRLQRAQARLAVELSRASKETGANCDEIRVQRKTLRGLGHPEAIAGPRSWRHTASTIVTTVVAIAVLWVALSALGGA</sequence>
<dbReference type="RefSeq" id="WP_020516918.1">
    <property type="nucleotide sequence ID" value="NZ_JBIAZU010000007.1"/>
</dbReference>
<dbReference type="PANTHER" id="PTHR36844">
    <property type="entry name" value="PROTEASE PRSW"/>
    <property type="match status" value="1"/>
</dbReference>
<proteinExistence type="predicted"/>
<keyword evidence="1" id="KW-1133">Transmembrane helix</keyword>
<keyword evidence="3" id="KW-1185">Reference proteome</keyword>
<organism evidence="2 3">
    <name type="scientific">Paractinoplanes globisporus</name>
    <dbReference type="NCBI Taxonomy" id="113565"/>
    <lineage>
        <taxon>Bacteria</taxon>
        <taxon>Bacillati</taxon>
        <taxon>Actinomycetota</taxon>
        <taxon>Actinomycetes</taxon>
        <taxon>Micromonosporales</taxon>
        <taxon>Micromonosporaceae</taxon>
        <taxon>Paractinoplanes</taxon>
    </lineage>
</organism>
<name>A0ABW6WPX1_9ACTN</name>
<evidence type="ECO:0000313" key="3">
    <source>
        <dbReference type="Proteomes" id="UP001602245"/>
    </source>
</evidence>
<accession>A0ABW6WPX1</accession>
<keyword evidence="2" id="KW-0378">Hydrolase</keyword>
<keyword evidence="1" id="KW-0812">Transmembrane</keyword>